<sequence>MNSQVRQLYKILIYMGKDYPVGLGGYQKFRRQLKDQFVNTPVSTQKDLTAALEKGEYIIKGM</sequence>
<keyword evidence="2" id="KW-1185">Reference proteome</keyword>
<dbReference type="Proteomes" id="UP000054251">
    <property type="component" value="Unassembled WGS sequence"/>
</dbReference>
<dbReference type="RefSeq" id="XP_015468587.1">
    <property type="nucleotide sequence ID" value="XM_015610588.1"/>
</dbReference>
<name>A0A0V1Q2K8_9ASCO</name>
<proteinExistence type="predicted"/>
<accession>A0A0V1Q2K8</accession>
<organism evidence="1 2">
    <name type="scientific">Debaryomyces fabryi</name>
    <dbReference type="NCBI Taxonomy" id="58627"/>
    <lineage>
        <taxon>Eukaryota</taxon>
        <taxon>Fungi</taxon>
        <taxon>Dikarya</taxon>
        <taxon>Ascomycota</taxon>
        <taxon>Saccharomycotina</taxon>
        <taxon>Pichiomycetes</taxon>
        <taxon>Debaryomycetaceae</taxon>
        <taxon>Debaryomyces</taxon>
    </lineage>
</organism>
<reference evidence="1 2" key="1">
    <citation type="submission" date="2015-11" db="EMBL/GenBank/DDBJ databases">
        <title>The genome of Debaryomyces fabryi.</title>
        <authorList>
            <person name="Tafer H."/>
            <person name="Lopandic K."/>
        </authorList>
    </citation>
    <scope>NUCLEOTIDE SEQUENCE [LARGE SCALE GENOMIC DNA]</scope>
    <source>
        <strain evidence="1 2">CBS 789</strain>
    </source>
</reference>
<comment type="caution">
    <text evidence="1">The sequence shown here is derived from an EMBL/GenBank/DDBJ whole genome shotgun (WGS) entry which is preliminary data.</text>
</comment>
<dbReference type="GeneID" id="26838767"/>
<dbReference type="AlphaFoldDB" id="A0A0V1Q2K8"/>
<evidence type="ECO:0000313" key="2">
    <source>
        <dbReference type="Proteomes" id="UP000054251"/>
    </source>
</evidence>
<gene>
    <name evidence="1" type="ORF">AC631_01758</name>
</gene>
<protein>
    <submittedName>
        <fullName evidence="1">Uncharacterized protein</fullName>
    </submittedName>
</protein>
<evidence type="ECO:0000313" key="1">
    <source>
        <dbReference type="EMBL" id="KSA02485.1"/>
    </source>
</evidence>
<dbReference type="OrthoDB" id="10258445at2759"/>
<dbReference type="EMBL" id="LMYN01000026">
    <property type="protein sequence ID" value="KSA02485.1"/>
    <property type="molecule type" value="Genomic_DNA"/>
</dbReference>